<reference evidence="2" key="1">
    <citation type="journal article" date="2022" name="bioRxiv">
        <title>Sequencing and chromosome-scale assembly of the giantPleurodeles waltlgenome.</title>
        <authorList>
            <person name="Brown T."/>
            <person name="Elewa A."/>
            <person name="Iarovenko S."/>
            <person name="Subramanian E."/>
            <person name="Araus A.J."/>
            <person name="Petzold A."/>
            <person name="Susuki M."/>
            <person name="Suzuki K.-i.T."/>
            <person name="Hayashi T."/>
            <person name="Toyoda A."/>
            <person name="Oliveira C."/>
            <person name="Osipova E."/>
            <person name="Leigh N.D."/>
            <person name="Simon A."/>
            <person name="Yun M.H."/>
        </authorList>
    </citation>
    <scope>NUCLEOTIDE SEQUENCE</scope>
    <source>
        <strain evidence="2">20211129_DDA</strain>
        <tissue evidence="2">Liver</tissue>
    </source>
</reference>
<gene>
    <name evidence="2" type="ORF">NDU88_002512</name>
</gene>
<evidence type="ECO:0000313" key="2">
    <source>
        <dbReference type="EMBL" id="KAJ1185725.1"/>
    </source>
</evidence>
<evidence type="ECO:0000256" key="1">
    <source>
        <dbReference type="SAM" id="MobiDB-lite"/>
    </source>
</evidence>
<proteinExistence type="predicted"/>
<sequence length="103" mass="11254">MRGYVLAEGKRDVKGGTQRSRGQPGGSPVEVHITQHWGIAAGGHEYVHHGTWWCTGIGIKENPTCVTRKCTARGMQRASLPDHTVLIRSCKGLIVLPCGMDYK</sequence>
<dbReference type="AlphaFoldDB" id="A0AAV7U9Z1"/>
<feature type="region of interest" description="Disordered" evidence="1">
    <location>
        <begin position="1"/>
        <end position="28"/>
    </location>
</feature>
<protein>
    <submittedName>
        <fullName evidence="2">Uncharacterized protein</fullName>
    </submittedName>
</protein>
<organism evidence="2 3">
    <name type="scientific">Pleurodeles waltl</name>
    <name type="common">Iberian ribbed newt</name>
    <dbReference type="NCBI Taxonomy" id="8319"/>
    <lineage>
        <taxon>Eukaryota</taxon>
        <taxon>Metazoa</taxon>
        <taxon>Chordata</taxon>
        <taxon>Craniata</taxon>
        <taxon>Vertebrata</taxon>
        <taxon>Euteleostomi</taxon>
        <taxon>Amphibia</taxon>
        <taxon>Batrachia</taxon>
        <taxon>Caudata</taxon>
        <taxon>Salamandroidea</taxon>
        <taxon>Salamandridae</taxon>
        <taxon>Pleurodelinae</taxon>
        <taxon>Pleurodeles</taxon>
    </lineage>
</organism>
<evidence type="ECO:0000313" key="3">
    <source>
        <dbReference type="Proteomes" id="UP001066276"/>
    </source>
</evidence>
<comment type="caution">
    <text evidence="2">The sequence shown here is derived from an EMBL/GenBank/DDBJ whole genome shotgun (WGS) entry which is preliminary data.</text>
</comment>
<dbReference type="Proteomes" id="UP001066276">
    <property type="component" value="Chromosome 3_1"/>
</dbReference>
<name>A0AAV7U9Z1_PLEWA</name>
<accession>A0AAV7U9Z1</accession>
<keyword evidence="3" id="KW-1185">Reference proteome</keyword>
<dbReference type="EMBL" id="JANPWB010000005">
    <property type="protein sequence ID" value="KAJ1185725.1"/>
    <property type="molecule type" value="Genomic_DNA"/>
</dbReference>